<accession>A0A9X2HWH7</accession>
<feature type="signal peptide" evidence="2">
    <location>
        <begin position="1"/>
        <end position="16"/>
    </location>
</feature>
<feature type="compositionally biased region" description="Basic and acidic residues" evidence="1">
    <location>
        <begin position="41"/>
        <end position="67"/>
    </location>
</feature>
<evidence type="ECO:0000313" key="3">
    <source>
        <dbReference type="EMBL" id="MCP8898314.1"/>
    </source>
</evidence>
<name>A0A9X2HWH7_9GAMM</name>
<feature type="chain" id="PRO_5040915303" evidence="2">
    <location>
        <begin position="17"/>
        <end position="67"/>
    </location>
</feature>
<comment type="caution">
    <text evidence="3">The sequence shown here is derived from an EMBL/GenBank/DDBJ whole genome shotgun (WGS) entry which is preliminary data.</text>
</comment>
<reference evidence="3" key="2">
    <citation type="submission" date="2023-01" db="EMBL/GenBank/DDBJ databases">
        <title>Gilvimarinus xylanilyticus HB14 isolated from Caulerpa lentillifera aquaculture base in Hainan, China.</title>
        <authorList>
            <person name="Zhang Y.-J."/>
        </authorList>
    </citation>
    <scope>NUCLEOTIDE SEQUENCE</scope>
    <source>
        <strain evidence="3">HB14</strain>
    </source>
</reference>
<evidence type="ECO:0000313" key="4">
    <source>
        <dbReference type="Proteomes" id="UP001139319"/>
    </source>
</evidence>
<evidence type="ECO:0000256" key="2">
    <source>
        <dbReference type="SAM" id="SignalP"/>
    </source>
</evidence>
<gene>
    <name evidence="3" type="ORF">M6D89_03260</name>
</gene>
<reference evidence="3" key="1">
    <citation type="submission" date="2022-05" db="EMBL/GenBank/DDBJ databases">
        <authorList>
            <person name="Sun H.-N."/>
        </authorList>
    </citation>
    <scope>NUCLEOTIDE SEQUENCE</scope>
    <source>
        <strain evidence="3">HB14</strain>
    </source>
</reference>
<dbReference type="Proteomes" id="UP001139319">
    <property type="component" value="Unassembled WGS sequence"/>
</dbReference>
<sequence>MKIVVSSMSAAFLSLAACGPAPNEASKTHEEKGAFESYTETQKETLDKAKSLRDEMEKVNEERLKDL</sequence>
<dbReference type="RefSeq" id="WP_253966597.1">
    <property type="nucleotide sequence ID" value="NZ_JAMFTH010000001.1"/>
</dbReference>
<dbReference type="EMBL" id="JAMFTH010000001">
    <property type="protein sequence ID" value="MCP8898314.1"/>
    <property type="molecule type" value="Genomic_DNA"/>
</dbReference>
<protein>
    <submittedName>
        <fullName evidence="3">Uncharacterized protein</fullName>
    </submittedName>
</protein>
<organism evidence="3 4">
    <name type="scientific">Gilvimarinus xylanilyticus</name>
    <dbReference type="NCBI Taxonomy" id="2944139"/>
    <lineage>
        <taxon>Bacteria</taxon>
        <taxon>Pseudomonadati</taxon>
        <taxon>Pseudomonadota</taxon>
        <taxon>Gammaproteobacteria</taxon>
        <taxon>Cellvibrionales</taxon>
        <taxon>Cellvibrionaceae</taxon>
        <taxon>Gilvimarinus</taxon>
    </lineage>
</organism>
<keyword evidence="4" id="KW-1185">Reference proteome</keyword>
<dbReference type="PROSITE" id="PS51257">
    <property type="entry name" value="PROKAR_LIPOPROTEIN"/>
    <property type="match status" value="1"/>
</dbReference>
<proteinExistence type="predicted"/>
<dbReference type="AlphaFoldDB" id="A0A9X2HWH7"/>
<keyword evidence="2" id="KW-0732">Signal</keyword>
<evidence type="ECO:0000256" key="1">
    <source>
        <dbReference type="SAM" id="MobiDB-lite"/>
    </source>
</evidence>
<feature type="region of interest" description="Disordered" evidence="1">
    <location>
        <begin position="19"/>
        <end position="67"/>
    </location>
</feature>